<gene>
    <name evidence="14" type="ORF">Pmar_PMAR006813</name>
</gene>
<evidence type="ECO:0000256" key="1">
    <source>
        <dbReference type="ARBA" id="ARBA00004123"/>
    </source>
</evidence>
<dbReference type="GeneID" id="9058584"/>
<feature type="domain" description="CCR4-Not complex component Not N-terminal" evidence="12">
    <location>
        <begin position="4"/>
        <end position="243"/>
    </location>
</feature>
<dbReference type="PANTHER" id="PTHR23326">
    <property type="entry name" value="CCR4 NOT-RELATED"/>
    <property type="match status" value="1"/>
</dbReference>
<dbReference type="Pfam" id="PF04065">
    <property type="entry name" value="Not3"/>
    <property type="match status" value="1"/>
</dbReference>
<dbReference type="InterPro" id="IPR040168">
    <property type="entry name" value="Not2/3/5"/>
</dbReference>
<feature type="domain" description="NOT2/NOT3/NOT5 C-terminal" evidence="13">
    <location>
        <begin position="450"/>
        <end position="564"/>
    </location>
</feature>
<keyword evidence="4 10" id="KW-0963">Cytoplasm</keyword>
<dbReference type="GO" id="GO:0030015">
    <property type="term" value="C:CCR4-NOT core complex"/>
    <property type="evidence" value="ECO:0007669"/>
    <property type="project" value="UniProtKB-UniRule"/>
</dbReference>
<evidence type="ECO:0000256" key="11">
    <source>
        <dbReference type="SAM" id="MobiDB-lite"/>
    </source>
</evidence>
<dbReference type="OMA" id="YKPQTPY"/>
<keyword evidence="15" id="KW-1185">Reference proteome</keyword>
<feature type="compositionally biased region" description="Basic and acidic residues" evidence="11">
    <location>
        <begin position="353"/>
        <end position="366"/>
    </location>
</feature>
<dbReference type="Proteomes" id="UP000007800">
    <property type="component" value="Unassembled WGS sequence"/>
</dbReference>
<dbReference type="RefSeq" id="XP_002788124.1">
    <property type="nucleotide sequence ID" value="XM_002788078.1"/>
</dbReference>
<evidence type="ECO:0000256" key="9">
    <source>
        <dbReference type="ARBA" id="ARBA00023242"/>
    </source>
</evidence>
<keyword evidence="8 10" id="KW-0804">Transcription</keyword>
<keyword evidence="6" id="KW-0597">Phosphoprotein</keyword>
<evidence type="ECO:0000256" key="8">
    <source>
        <dbReference type="ARBA" id="ARBA00023163"/>
    </source>
</evidence>
<evidence type="ECO:0000313" key="15">
    <source>
        <dbReference type="Proteomes" id="UP000007800"/>
    </source>
</evidence>
<feature type="compositionally biased region" description="Low complexity" evidence="11">
    <location>
        <begin position="294"/>
        <end position="308"/>
    </location>
</feature>
<evidence type="ECO:0000256" key="5">
    <source>
        <dbReference type="ARBA" id="ARBA00022491"/>
    </source>
</evidence>
<feature type="compositionally biased region" description="Low complexity" evidence="11">
    <location>
        <begin position="367"/>
        <end position="379"/>
    </location>
</feature>
<dbReference type="GO" id="GO:0000932">
    <property type="term" value="C:P-body"/>
    <property type="evidence" value="ECO:0007669"/>
    <property type="project" value="UniProtKB-UniRule"/>
</dbReference>
<feature type="compositionally biased region" description="Pro residues" evidence="11">
    <location>
        <begin position="314"/>
        <end position="347"/>
    </location>
</feature>
<keyword evidence="5 10" id="KW-0678">Repressor</keyword>
<feature type="region of interest" description="Disordered" evidence="11">
    <location>
        <begin position="252"/>
        <end position="396"/>
    </location>
</feature>
<dbReference type="OrthoDB" id="293823at2759"/>
<comment type="similarity">
    <text evidence="3 10">Belongs to the CNOT2/3/5 family.</text>
</comment>
<dbReference type="AlphaFoldDB" id="C5K6K0"/>
<dbReference type="InterPro" id="IPR007207">
    <property type="entry name" value="Not_N"/>
</dbReference>
<dbReference type="Pfam" id="PF04153">
    <property type="entry name" value="NOT2_3_5_C"/>
    <property type="match status" value="1"/>
</dbReference>
<evidence type="ECO:0000256" key="10">
    <source>
        <dbReference type="PIRNR" id="PIRNR005290"/>
    </source>
</evidence>
<evidence type="ECO:0000256" key="4">
    <source>
        <dbReference type="ARBA" id="ARBA00022490"/>
    </source>
</evidence>
<dbReference type="InParanoid" id="C5K6K0"/>
<dbReference type="EMBL" id="GG670888">
    <property type="protein sequence ID" value="EER19920.1"/>
    <property type="molecule type" value="Genomic_DNA"/>
</dbReference>
<proteinExistence type="inferred from homology"/>
<feature type="region of interest" description="Disordered" evidence="11">
    <location>
        <begin position="150"/>
        <end position="171"/>
    </location>
</feature>
<sequence length="579" mass="66426">MSASRKLQATIDVTLKKVDEGIDEFQQVWRKVEESQNQNQREKNQMDLKKEIKKLQRFREDIMKWINGTEVKDKGKLTDARRKIEVEMERFKEFERESKTKPFSFIGLQAQDKVDPAEQKRMETRSQLESYVDQLKQQNDEYTAEMEKIMGEGGREKAGKKRKSKGSKLSSAESTRVAELKLWIARHQWHQAKLEQLIRKLDNEEEVDYDELEITEQALDYYLEEHENPDYYHDEELYTNHNLDDNRINAYTKPIDVDGTDNGDGEPTDTQESQESSDEDKQPKKPVKEVPLSAGAKAMQKALAAKAAGYQPPCKTPPRPTLPVLPSISPPAPPSPPAVPQYPPPPLLDDASQIDKKEVESVKVSEKVATPTNATVSSPAPSPPLASMPPPGLKAPVVEDEPLEVEERHDDTTPLSTTTATPVEPGLAVLLRSYENRPMPDDLCCSEGNYIPANPIPSSAARKSPYPQQPVNDTESMFQKLSFDTLMFVFYYRPGSYAQYLAARELKRMSWRFHSRYGTWFKRHSEPSVVNPKFEYGTYVYFDCYADEWAQKIKKDFQFDYCHLEDELPVAPRREDNRH</sequence>
<organism evidence="15">
    <name type="scientific">Perkinsus marinus (strain ATCC 50983 / TXsc)</name>
    <dbReference type="NCBI Taxonomy" id="423536"/>
    <lineage>
        <taxon>Eukaryota</taxon>
        <taxon>Sar</taxon>
        <taxon>Alveolata</taxon>
        <taxon>Perkinsozoa</taxon>
        <taxon>Perkinsea</taxon>
        <taxon>Perkinsida</taxon>
        <taxon>Perkinsidae</taxon>
        <taxon>Perkinsus</taxon>
    </lineage>
</organism>
<reference evidence="14 15" key="1">
    <citation type="submission" date="2008-07" db="EMBL/GenBank/DDBJ databases">
        <authorList>
            <person name="El-Sayed N."/>
            <person name="Caler E."/>
            <person name="Inman J."/>
            <person name="Amedeo P."/>
            <person name="Hass B."/>
            <person name="Wortman J."/>
        </authorList>
    </citation>
    <scope>NUCLEOTIDE SEQUENCE [LARGE SCALE GENOMIC DNA]</scope>
    <source>
        <strain evidence="15">ATCC 50983 / TXsc</strain>
    </source>
</reference>
<dbReference type="InterPro" id="IPR012270">
    <property type="entry name" value="CCR4-NOT_su3/5"/>
</dbReference>
<evidence type="ECO:0000256" key="7">
    <source>
        <dbReference type="ARBA" id="ARBA00023015"/>
    </source>
</evidence>
<evidence type="ECO:0000313" key="14">
    <source>
        <dbReference type="EMBL" id="EER19920.1"/>
    </source>
</evidence>
<protein>
    <submittedName>
        <fullName evidence="14">Uncharacterized protein</fullName>
    </submittedName>
</protein>
<evidence type="ECO:0000259" key="12">
    <source>
        <dbReference type="Pfam" id="PF04065"/>
    </source>
</evidence>
<dbReference type="InterPro" id="IPR038635">
    <property type="entry name" value="CCR4-NOT_su2/3/5_C_sf"/>
</dbReference>
<name>C5K6K0_PERM5</name>
<dbReference type="Gene3D" id="2.30.30.1020">
    <property type="entry name" value="CCR4-NOT complex subunit 2/3/5, C-terminal domain"/>
    <property type="match status" value="1"/>
</dbReference>
<feature type="compositionally biased region" description="Acidic residues" evidence="11">
    <location>
        <begin position="258"/>
        <end position="269"/>
    </location>
</feature>
<evidence type="ECO:0000256" key="6">
    <source>
        <dbReference type="ARBA" id="ARBA00022553"/>
    </source>
</evidence>
<dbReference type="PIRSF" id="PIRSF005290">
    <property type="entry name" value="NOT_su_3_5"/>
    <property type="match status" value="1"/>
</dbReference>
<dbReference type="InterPro" id="IPR007282">
    <property type="entry name" value="NOT2/3/5_C"/>
</dbReference>
<dbReference type="GO" id="GO:0005634">
    <property type="term" value="C:nucleus"/>
    <property type="evidence" value="ECO:0007669"/>
    <property type="project" value="UniProtKB-SubCell"/>
</dbReference>
<feature type="compositionally biased region" description="Basic and acidic residues" evidence="11">
    <location>
        <begin position="279"/>
        <end position="288"/>
    </location>
</feature>
<accession>C5K6K0</accession>
<keyword evidence="9 10" id="KW-0539">Nucleus</keyword>
<feature type="compositionally biased region" description="Pro residues" evidence="11">
    <location>
        <begin position="380"/>
        <end position="393"/>
    </location>
</feature>
<keyword evidence="7 10" id="KW-0805">Transcription regulation</keyword>
<evidence type="ECO:0000256" key="2">
    <source>
        <dbReference type="ARBA" id="ARBA00004496"/>
    </source>
</evidence>
<comment type="subcellular location">
    <subcellularLocation>
        <location evidence="2 10">Cytoplasm</location>
    </subcellularLocation>
    <subcellularLocation>
        <location evidence="1 10">Nucleus</location>
    </subcellularLocation>
</comment>
<evidence type="ECO:0000259" key="13">
    <source>
        <dbReference type="Pfam" id="PF04153"/>
    </source>
</evidence>
<evidence type="ECO:0000256" key="3">
    <source>
        <dbReference type="ARBA" id="ARBA00007682"/>
    </source>
</evidence>
<dbReference type="GO" id="GO:0006355">
    <property type="term" value="P:regulation of DNA-templated transcription"/>
    <property type="evidence" value="ECO:0007669"/>
    <property type="project" value="InterPro"/>
</dbReference>